<gene>
    <name evidence="2" type="ORF">SAMN05216375_11714</name>
    <name evidence="1" type="ORF">TR210_2096</name>
</gene>
<evidence type="ECO:0000313" key="3">
    <source>
        <dbReference type="Proteomes" id="UP000076878"/>
    </source>
</evidence>
<reference evidence="1 3" key="1">
    <citation type="submission" date="2016-02" db="EMBL/GenBank/DDBJ databases">
        <authorList>
            <person name="Wen L."/>
            <person name="He K."/>
            <person name="Yang H."/>
        </authorList>
    </citation>
    <scope>NUCLEOTIDE SEQUENCE [LARGE SCALE GENOMIC DNA]</scope>
    <source>
        <strain evidence="1">Trichococcus_R210</strain>
    </source>
</reference>
<name>A0A143Z1D0_9LACT</name>
<accession>A0A143Z1D0</accession>
<dbReference type="InterPro" id="IPR004375">
    <property type="entry name" value="NanQ/TabA/YiaL"/>
</dbReference>
<keyword evidence="4" id="KW-1185">Reference proteome</keyword>
<dbReference type="NCBIfam" id="TIGR00022">
    <property type="entry name" value="YhcH/YjgK/YiaL family protein"/>
    <property type="match status" value="1"/>
</dbReference>
<protein>
    <submittedName>
        <fullName evidence="2">YhcH/YjgK/YiaL family protein</fullName>
    </submittedName>
</protein>
<dbReference type="PANTHER" id="PTHR34986">
    <property type="entry name" value="EVOLVED BETA-GALACTOSIDASE SUBUNIT BETA"/>
    <property type="match status" value="1"/>
</dbReference>
<dbReference type="AlphaFoldDB" id="A0A143Z1D0"/>
<dbReference type="Gene3D" id="2.60.120.370">
    <property type="entry name" value="YhcH/YjgK/YiaL"/>
    <property type="match status" value="1"/>
</dbReference>
<evidence type="ECO:0000313" key="2">
    <source>
        <dbReference type="EMBL" id="SEJ55063.1"/>
    </source>
</evidence>
<dbReference type="RefSeq" id="WP_068623551.1">
    <property type="nucleotide sequence ID" value="NZ_FJNB01000016.1"/>
</dbReference>
<dbReference type="STRING" id="640938.TR210_2096"/>
<reference evidence="2 4" key="2">
    <citation type="submission" date="2016-10" db="EMBL/GenBank/DDBJ databases">
        <authorList>
            <person name="Varghese N."/>
            <person name="Submissions S."/>
        </authorList>
    </citation>
    <scope>NUCLEOTIDE SEQUENCE [LARGE SCALE GENOMIC DNA]</scope>
    <source>
        <strain evidence="2 4">DSM 22150</strain>
    </source>
</reference>
<dbReference type="Pfam" id="PF04074">
    <property type="entry name" value="DUF386"/>
    <property type="match status" value="1"/>
</dbReference>
<evidence type="ECO:0000313" key="4">
    <source>
        <dbReference type="Proteomes" id="UP000199280"/>
    </source>
</evidence>
<dbReference type="GO" id="GO:0005829">
    <property type="term" value="C:cytosol"/>
    <property type="evidence" value="ECO:0007669"/>
    <property type="project" value="TreeGrafter"/>
</dbReference>
<dbReference type="InterPro" id="IPR037012">
    <property type="entry name" value="NanQ/TabA/YiaL_sf"/>
</dbReference>
<dbReference type="EMBL" id="FNYT01000017">
    <property type="protein sequence ID" value="SEJ55063.1"/>
    <property type="molecule type" value="Genomic_DNA"/>
</dbReference>
<dbReference type="SUPFAM" id="SSF51197">
    <property type="entry name" value="Clavaminate synthase-like"/>
    <property type="match status" value="1"/>
</dbReference>
<dbReference type="Proteomes" id="UP000076878">
    <property type="component" value="Unassembled WGS sequence"/>
</dbReference>
<dbReference type="Proteomes" id="UP000199280">
    <property type="component" value="Unassembled WGS sequence"/>
</dbReference>
<organism evidence="1 3">
    <name type="scientific">Trichococcus ilyis</name>
    <dbReference type="NCBI Taxonomy" id="640938"/>
    <lineage>
        <taxon>Bacteria</taxon>
        <taxon>Bacillati</taxon>
        <taxon>Bacillota</taxon>
        <taxon>Bacilli</taxon>
        <taxon>Lactobacillales</taxon>
        <taxon>Carnobacteriaceae</taxon>
        <taxon>Trichococcus</taxon>
    </lineage>
</organism>
<sequence>MIYDYVKNLDVYAALLPRLANYKNFLADSKELAVGRYELPDGDFVLIQEGTTKPVSEGKFEAHEKFLDLQVVVAGQEQIKWQNVALLSETAAYDPATDKVNFSGEGDVLSITEGMFYIMFPQDGHMACVHLDAPSPYRKLVIKIKL</sequence>
<proteinExistence type="predicted"/>
<evidence type="ECO:0000313" key="1">
    <source>
        <dbReference type="EMBL" id="CZR04272.1"/>
    </source>
</evidence>
<dbReference type="PANTHER" id="PTHR34986:SF1">
    <property type="entry name" value="PROTEIN YIAL"/>
    <property type="match status" value="1"/>
</dbReference>
<dbReference type="EMBL" id="FJNB01000016">
    <property type="protein sequence ID" value="CZR04272.1"/>
    <property type="molecule type" value="Genomic_DNA"/>
</dbReference>